<evidence type="ECO:0000313" key="4">
    <source>
        <dbReference type="Proteomes" id="UP000010474"/>
    </source>
</evidence>
<dbReference type="Proteomes" id="UP000010474">
    <property type="component" value="Chromosome"/>
</dbReference>
<dbReference type="STRING" id="272123.Anacy_3534"/>
<comment type="similarity">
    <text evidence="1">Belongs to the CapA family.</text>
</comment>
<dbReference type="CDD" id="cd07381">
    <property type="entry name" value="MPP_CapA"/>
    <property type="match status" value="1"/>
</dbReference>
<feature type="domain" description="Capsule synthesis protein CapA" evidence="2">
    <location>
        <begin position="63"/>
        <end position="303"/>
    </location>
</feature>
<dbReference type="OrthoDB" id="9810906at2"/>
<dbReference type="InterPro" id="IPR019079">
    <property type="entry name" value="Capsule_synth_CapA"/>
</dbReference>
<dbReference type="AlphaFoldDB" id="K9ZKS1"/>
<dbReference type="PANTHER" id="PTHR33393">
    <property type="entry name" value="POLYGLUTAMINE SYNTHESIS ACCESSORY PROTEIN RV0574C-RELATED"/>
    <property type="match status" value="1"/>
</dbReference>
<dbReference type="EMBL" id="CP003659">
    <property type="protein sequence ID" value="AFZ58930.1"/>
    <property type="molecule type" value="Genomic_DNA"/>
</dbReference>
<dbReference type="SUPFAM" id="SSF56300">
    <property type="entry name" value="Metallo-dependent phosphatases"/>
    <property type="match status" value="1"/>
</dbReference>
<dbReference type="PANTHER" id="PTHR33393:SF11">
    <property type="entry name" value="POLYGLUTAMINE SYNTHESIS ACCESSORY PROTEIN RV0574C-RELATED"/>
    <property type="match status" value="1"/>
</dbReference>
<dbReference type="InterPro" id="IPR029052">
    <property type="entry name" value="Metallo-depent_PP-like"/>
</dbReference>
<protein>
    <submittedName>
        <fullName evidence="3">Capsule synthesis protein, CapA</fullName>
    </submittedName>
</protein>
<organism evidence="3 4">
    <name type="scientific">Anabaena cylindrica (strain ATCC 27899 / PCC 7122)</name>
    <dbReference type="NCBI Taxonomy" id="272123"/>
    <lineage>
        <taxon>Bacteria</taxon>
        <taxon>Bacillati</taxon>
        <taxon>Cyanobacteriota</taxon>
        <taxon>Cyanophyceae</taxon>
        <taxon>Nostocales</taxon>
        <taxon>Nostocaceae</taxon>
        <taxon>Anabaena</taxon>
    </lineage>
</organism>
<dbReference type="Pfam" id="PF09587">
    <property type="entry name" value="PGA_cap"/>
    <property type="match status" value="1"/>
</dbReference>
<evidence type="ECO:0000259" key="2">
    <source>
        <dbReference type="SMART" id="SM00854"/>
    </source>
</evidence>
<gene>
    <name evidence="3" type="ordered locus">Anacy_3534</name>
</gene>
<dbReference type="eggNOG" id="COG2843">
    <property type="taxonomic scope" value="Bacteria"/>
</dbReference>
<sequence length="384" mass="42727">MASRSQTQLFAWSFLSVCFCLGISLGVTIRFGKIQQSDAAATEIPVFTPDSIPSLGEEEQTITIKAVGDIIPGTNFPNYRLPRDRNQLLPTSVRSYLQGADILFGNFESNLTNYPYSSKDISRGQTFAFRSPPAYAQLFAEVGFNVFNIANNHTMDFGLIGQQDTIQNLEAKGIKTLGHKNQILYLEANQIPIAMIGFTTYDLYNSIHNLEAAKALVEEAKNNAKIVIVSMQVGAEGTSALHVKNKTEFFYGENRGNSLKFARTMIDTGADLVLGHGPHVPRAMEIYKEKIIAYSLGNFLGYRTLSTNAQTAYSMILEVKLNSKGKLVSSKIIPIHLNRQGIPQIDQYFRTVGLLRYLNNHDFPDNMLKIDEKGEIIVLNQNPN</sequence>
<dbReference type="RefSeq" id="WP_015215553.1">
    <property type="nucleotide sequence ID" value="NC_019771.1"/>
</dbReference>
<dbReference type="InterPro" id="IPR052169">
    <property type="entry name" value="CW_Biosynth-Accessory"/>
</dbReference>
<name>K9ZKS1_ANACC</name>
<evidence type="ECO:0000313" key="3">
    <source>
        <dbReference type="EMBL" id="AFZ58930.1"/>
    </source>
</evidence>
<evidence type="ECO:0000256" key="1">
    <source>
        <dbReference type="ARBA" id="ARBA00005662"/>
    </source>
</evidence>
<dbReference type="KEGG" id="acy:Anacy_3534"/>
<proteinExistence type="inferred from homology"/>
<keyword evidence="4" id="KW-1185">Reference proteome</keyword>
<dbReference type="HOGENOM" id="CLU_038823_1_1_3"/>
<dbReference type="Gene3D" id="3.60.21.10">
    <property type="match status" value="1"/>
</dbReference>
<reference evidence="4" key="1">
    <citation type="journal article" date="2013" name="Proc. Natl. Acad. Sci. U.S.A.">
        <title>Improving the coverage of the cyanobacterial phylum using diversity-driven genome sequencing.</title>
        <authorList>
            <person name="Shih P.M."/>
            <person name="Wu D."/>
            <person name="Latifi A."/>
            <person name="Axen S.D."/>
            <person name="Fewer D.P."/>
            <person name="Talla E."/>
            <person name="Calteau A."/>
            <person name="Cai F."/>
            <person name="Tandeau de Marsac N."/>
            <person name="Rippka R."/>
            <person name="Herdman M."/>
            <person name="Sivonen K."/>
            <person name="Coursin T."/>
            <person name="Laurent T."/>
            <person name="Goodwin L."/>
            <person name="Nolan M."/>
            <person name="Davenport K.W."/>
            <person name="Han C.S."/>
            <person name="Rubin E.M."/>
            <person name="Eisen J.A."/>
            <person name="Woyke T."/>
            <person name="Gugger M."/>
            <person name="Kerfeld C.A."/>
        </authorList>
    </citation>
    <scope>NUCLEOTIDE SEQUENCE [LARGE SCALE GENOMIC DNA]</scope>
    <source>
        <strain evidence="4">ATCC 27899 / PCC 7122</strain>
    </source>
</reference>
<accession>K9ZKS1</accession>
<dbReference type="PATRIC" id="fig|272123.3.peg.3844"/>
<dbReference type="SMART" id="SM00854">
    <property type="entry name" value="PGA_cap"/>
    <property type="match status" value="1"/>
</dbReference>